<dbReference type="EMBL" id="LGUT01002925">
    <property type="protein sequence ID" value="KOG86291.1"/>
    <property type="molecule type" value="Genomic_DNA"/>
</dbReference>
<sequence length="63" mass="6205">MTEMAGMAKAKAAGMAAAVGMAETAASRAGTGGPSDKNKIVEQIVGWSLVVALAMLVTQLGLA</sequence>
<evidence type="ECO:0000313" key="2">
    <source>
        <dbReference type="EMBL" id="KOG86291.1"/>
    </source>
</evidence>
<comment type="caution">
    <text evidence="2">The sequence shown here is derived from an EMBL/GenBank/DDBJ whole genome shotgun (WGS) entry which is preliminary data.</text>
</comment>
<evidence type="ECO:0008006" key="4">
    <source>
        <dbReference type="Google" id="ProtNLM"/>
    </source>
</evidence>
<organism evidence="2 3">
    <name type="scientific">Streptomyces varsoviensis</name>
    <dbReference type="NCBI Taxonomy" id="67373"/>
    <lineage>
        <taxon>Bacteria</taxon>
        <taxon>Bacillati</taxon>
        <taxon>Actinomycetota</taxon>
        <taxon>Actinomycetes</taxon>
        <taxon>Kitasatosporales</taxon>
        <taxon>Streptomycetaceae</taxon>
        <taxon>Streptomyces</taxon>
    </lineage>
</organism>
<protein>
    <recommendedName>
        <fullName evidence="4">SCO1431 family membrane protein</fullName>
    </recommendedName>
</protein>
<feature type="transmembrane region" description="Helical" evidence="1">
    <location>
        <begin position="44"/>
        <end position="62"/>
    </location>
</feature>
<keyword evidence="1" id="KW-0812">Transmembrane</keyword>
<accession>A0ABR5IZD6</accession>
<name>A0ABR5IZD6_9ACTN</name>
<keyword evidence="1" id="KW-1133">Transmembrane helix</keyword>
<evidence type="ECO:0000313" key="3">
    <source>
        <dbReference type="Proteomes" id="UP000037020"/>
    </source>
</evidence>
<proteinExistence type="predicted"/>
<keyword evidence="1" id="KW-0472">Membrane</keyword>
<dbReference type="Proteomes" id="UP000037020">
    <property type="component" value="Unassembled WGS sequence"/>
</dbReference>
<gene>
    <name evidence="2" type="ORF">ADK38_31885</name>
</gene>
<evidence type="ECO:0000256" key="1">
    <source>
        <dbReference type="SAM" id="Phobius"/>
    </source>
</evidence>
<reference evidence="2 3" key="1">
    <citation type="submission" date="2015-07" db="EMBL/GenBank/DDBJ databases">
        <authorList>
            <person name="Ju K.-S."/>
            <person name="Doroghazi J.R."/>
            <person name="Metcalf W.W."/>
        </authorList>
    </citation>
    <scope>NUCLEOTIDE SEQUENCE [LARGE SCALE GENOMIC DNA]</scope>
    <source>
        <strain evidence="2 3">NRRL B-3589</strain>
    </source>
</reference>
<dbReference type="InterPro" id="IPR047816">
    <property type="entry name" value="SCO1431-like"/>
</dbReference>
<keyword evidence="3" id="KW-1185">Reference proteome</keyword>
<dbReference type="RefSeq" id="WP_037966258.1">
    <property type="nucleotide sequence ID" value="NZ_JBIRHZ010000002.1"/>
</dbReference>
<dbReference type="NCBIfam" id="NF033485">
    <property type="entry name" value="small_SCO1431"/>
    <property type="match status" value="1"/>
</dbReference>